<protein>
    <submittedName>
        <fullName evidence="1">Uncharacterized protein</fullName>
    </submittedName>
</protein>
<evidence type="ECO:0000313" key="1">
    <source>
        <dbReference type="EMBL" id="MBF4102958.1"/>
    </source>
</evidence>
<name>A0A930UWS7_9PAST</name>
<comment type="caution">
    <text evidence="1">The sequence shown here is derived from an EMBL/GenBank/DDBJ whole genome shotgun (WGS) entry which is preliminary data.</text>
</comment>
<dbReference type="AlphaFoldDB" id="A0A930UWS7"/>
<organism evidence="1">
    <name type="scientific">Gallibacterium anatis</name>
    <dbReference type="NCBI Taxonomy" id="750"/>
    <lineage>
        <taxon>Bacteria</taxon>
        <taxon>Pseudomonadati</taxon>
        <taxon>Pseudomonadota</taxon>
        <taxon>Gammaproteobacteria</taxon>
        <taxon>Pasteurellales</taxon>
        <taxon>Pasteurellaceae</taxon>
        <taxon>Gallibacterium</taxon>
    </lineage>
</organism>
<reference evidence="1" key="1">
    <citation type="submission" date="2020-11" db="EMBL/GenBank/DDBJ databases">
        <title>Gallibacterium anatis 1637, full genome, WGS.</title>
        <authorList>
            <person name="Laishevtcev A.I."/>
            <person name="Yakimova E.A."/>
            <person name="Petkovich D."/>
            <person name="Stepanova T.V."/>
            <person name="Kalendr R.S."/>
            <person name="Rubalsky E.O."/>
            <person name="Zulkarneev E.R."/>
            <person name="Aleshkin A.V."/>
        </authorList>
    </citation>
    <scope>NUCLEOTIDE SEQUENCE</scope>
    <source>
        <strain evidence="1">1637</strain>
    </source>
</reference>
<dbReference type="EMBL" id="JADION010000041">
    <property type="protein sequence ID" value="MBF4102958.1"/>
    <property type="molecule type" value="Genomic_DNA"/>
</dbReference>
<sequence>MSCLSVMMAEMTNKVVLSGSGWTKSHTEEHSFNGVSYQNVDVYRHSSSDDIYISNKVTVI</sequence>
<accession>A0A930UWS7</accession>
<gene>
    <name evidence="1" type="ORF">INT80_12400</name>
</gene>
<proteinExistence type="predicted"/>